<proteinExistence type="predicted"/>
<evidence type="ECO:0008006" key="3">
    <source>
        <dbReference type="Google" id="ProtNLM"/>
    </source>
</evidence>
<keyword evidence="2" id="KW-1185">Reference proteome</keyword>
<dbReference type="Proteomes" id="UP000023152">
    <property type="component" value="Unassembled WGS sequence"/>
</dbReference>
<evidence type="ECO:0000313" key="1">
    <source>
        <dbReference type="EMBL" id="ETO35686.1"/>
    </source>
</evidence>
<reference evidence="1 2" key="1">
    <citation type="journal article" date="2013" name="Curr. Biol.">
        <title>The Genome of the Foraminiferan Reticulomyxa filosa.</title>
        <authorList>
            <person name="Glockner G."/>
            <person name="Hulsmann N."/>
            <person name="Schleicher M."/>
            <person name="Noegel A.A."/>
            <person name="Eichinger L."/>
            <person name="Gallinger C."/>
            <person name="Pawlowski J."/>
            <person name="Sierra R."/>
            <person name="Euteneuer U."/>
            <person name="Pillet L."/>
            <person name="Moustafa A."/>
            <person name="Platzer M."/>
            <person name="Groth M."/>
            <person name="Szafranski K."/>
            <person name="Schliwa M."/>
        </authorList>
    </citation>
    <scope>NUCLEOTIDE SEQUENCE [LARGE SCALE GENOMIC DNA]</scope>
</reference>
<dbReference type="OrthoDB" id="10263545at2759"/>
<dbReference type="EMBL" id="ASPP01001403">
    <property type="protein sequence ID" value="ETO35686.1"/>
    <property type="molecule type" value="Genomic_DNA"/>
</dbReference>
<protein>
    <recommendedName>
        <fullName evidence="3">Thioredoxin domain-containing protein</fullName>
    </recommendedName>
</protein>
<sequence length="201" mass="23707">MNQMIIVIYFNMTWIITDKLVFVFECMIKITSSLPPQMITNYVNINELNDQDGMMKVFNFYWQSWCVWSKELVKNLLKEYIPTIKSAIILPFATGMAIVDIKAIQAKGKVCDMIMRHRRYFMCDIYHFLTLKILEKFVVNNQIPYIVNNTYGLQSLSILKSIRTTSLNPKYHLDVVIKVPIKIIWSLLVALLQIDFQYFQL</sequence>
<accession>X6PBY1</accession>
<comment type="caution">
    <text evidence="1">The sequence shown here is derived from an EMBL/GenBank/DDBJ whole genome shotgun (WGS) entry which is preliminary data.</text>
</comment>
<organism evidence="1 2">
    <name type="scientific">Reticulomyxa filosa</name>
    <dbReference type="NCBI Taxonomy" id="46433"/>
    <lineage>
        <taxon>Eukaryota</taxon>
        <taxon>Sar</taxon>
        <taxon>Rhizaria</taxon>
        <taxon>Retaria</taxon>
        <taxon>Foraminifera</taxon>
        <taxon>Monothalamids</taxon>
        <taxon>Reticulomyxidae</taxon>
        <taxon>Reticulomyxa</taxon>
    </lineage>
</organism>
<dbReference type="AlphaFoldDB" id="X6PBY1"/>
<gene>
    <name evidence="1" type="ORF">RFI_01377</name>
</gene>
<evidence type="ECO:0000313" key="2">
    <source>
        <dbReference type="Proteomes" id="UP000023152"/>
    </source>
</evidence>
<name>X6PBY1_RETFI</name>